<keyword evidence="2" id="KW-0813">Transport</keyword>
<dbReference type="GO" id="GO:0016491">
    <property type="term" value="F:oxidoreductase activity"/>
    <property type="evidence" value="ECO:0007669"/>
    <property type="project" value="InterPro"/>
</dbReference>
<dbReference type="InterPro" id="IPR017938">
    <property type="entry name" value="Riboflavin_synthase-like_b-brl"/>
</dbReference>
<comment type="similarity">
    <text evidence="1">Belongs to the PyrK family.</text>
</comment>
<evidence type="ECO:0000256" key="5">
    <source>
        <dbReference type="ARBA" id="ARBA00022723"/>
    </source>
</evidence>
<dbReference type="Gene3D" id="2.10.240.10">
    <property type="entry name" value="Dihydroorotate dehydrogenase, electron transfer subunit"/>
    <property type="match status" value="1"/>
</dbReference>
<dbReference type="GO" id="GO:0051537">
    <property type="term" value="F:2 iron, 2 sulfur cluster binding"/>
    <property type="evidence" value="ECO:0007669"/>
    <property type="project" value="UniProtKB-KW"/>
</dbReference>
<evidence type="ECO:0000256" key="1">
    <source>
        <dbReference type="ARBA" id="ARBA00006422"/>
    </source>
</evidence>
<comment type="cofactor">
    <cofactor evidence="11">
        <name>FAD</name>
        <dbReference type="ChEBI" id="CHEBI:57692"/>
    </cofactor>
    <text evidence="11">Binds 1 FAD per subunit.</text>
</comment>
<dbReference type="SUPFAM" id="SSF63380">
    <property type="entry name" value="Riboflavin synthase domain-like"/>
    <property type="match status" value="1"/>
</dbReference>
<keyword evidence="4 12" id="KW-0001">2Fe-2S</keyword>
<dbReference type="GO" id="GO:0046872">
    <property type="term" value="F:metal ion binding"/>
    <property type="evidence" value="ECO:0007669"/>
    <property type="project" value="UniProtKB-KW"/>
</dbReference>
<keyword evidence="8 12" id="KW-0408">Iron</keyword>
<evidence type="ECO:0000256" key="10">
    <source>
        <dbReference type="ARBA" id="ARBA00034078"/>
    </source>
</evidence>
<evidence type="ECO:0000313" key="15">
    <source>
        <dbReference type="Proteomes" id="UP000019095"/>
    </source>
</evidence>
<feature type="binding site" evidence="12">
    <location>
        <position position="258"/>
    </location>
    <ligand>
        <name>[2Fe-2S] cluster</name>
        <dbReference type="ChEBI" id="CHEBI:190135"/>
    </ligand>
</feature>
<protein>
    <submittedName>
        <fullName evidence="14">Dihydroorotate dehydrogenase electron transfer subunit</fullName>
    </submittedName>
</protein>
<dbReference type="AlphaFoldDB" id="W0PHI0"/>
<feature type="binding site" evidence="12">
    <location>
        <position position="280"/>
    </location>
    <ligand>
        <name>[2Fe-2S] cluster</name>
        <dbReference type="ChEBI" id="CHEBI:190135"/>
    </ligand>
</feature>
<dbReference type="PROSITE" id="PS51384">
    <property type="entry name" value="FAD_FR"/>
    <property type="match status" value="1"/>
</dbReference>
<sequence length="294" mass="31817">MKIETTFIADNSEWASQCSRQPDKLHFPITENPARILSNAWVNAEYKHMVVAGDAASLAAQPGQFFHLKCPGTEVDQPYLRRPMSLYGVNPSAGTVEFLYKVQGMGTRGLATLAEGDCLDMLGPLGRGFEIPDTTRHVLMVARGVGLATLTPLASAAIALGAKVTAMLSARSPELIMSKERLTGAGADVIAVSDTEGNSAVPELEALIRRLHAQTPVDFMTTCGSNRLLKLLQSLSKELGVTGQIAMEQHMGCAVGMCYACVRPFRQSADSEELSYRRVCWDGPVFPLEEALTW</sequence>
<dbReference type="InterPro" id="IPR019480">
    <property type="entry name" value="Dihydroorotate_DH_Fe-S-bd"/>
</dbReference>
<dbReference type="CDD" id="cd06218">
    <property type="entry name" value="DHOD_e_trans"/>
    <property type="match status" value="1"/>
</dbReference>
<dbReference type="SUPFAM" id="SSF52343">
    <property type="entry name" value="Ferredoxin reductase-like, C-terminal NADP-linked domain"/>
    <property type="match status" value="1"/>
</dbReference>
<feature type="binding site" evidence="12">
    <location>
        <position position="261"/>
    </location>
    <ligand>
        <name>[2Fe-2S] cluster</name>
        <dbReference type="ChEBI" id="CHEBI:190135"/>
    </ligand>
</feature>
<dbReference type="InterPro" id="IPR039261">
    <property type="entry name" value="FNR_nucleotide-bd"/>
</dbReference>
<dbReference type="Gene3D" id="3.40.50.80">
    <property type="entry name" value="Nucleotide-binding domain of ferredoxin-NADP reductase (FNR) module"/>
    <property type="match status" value="1"/>
</dbReference>
<dbReference type="GO" id="GO:0050660">
    <property type="term" value="F:flavin adenine dinucleotide binding"/>
    <property type="evidence" value="ECO:0007669"/>
    <property type="project" value="InterPro"/>
</dbReference>
<keyword evidence="3 11" id="KW-0285">Flavoprotein</keyword>
<evidence type="ECO:0000256" key="8">
    <source>
        <dbReference type="ARBA" id="ARBA00023004"/>
    </source>
</evidence>
<dbReference type="KEGG" id="amim:MIM_c31680"/>
<dbReference type="OrthoDB" id="9796486at2"/>
<evidence type="ECO:0000256" key="6">
    <source>
        <dbReference type="ARBA" id="ARBA00022827"/>
    </source>
</evidence>
<evidence type="ECO:0000256" key="11">
    <source>
        <dbReference type="PIRSR" id="PIRSR006816-1"/>
    </source>
</evidence>
<dbReference type="PIRSF" id="PIRSF006816">
    <property type="entry name" value="Cyc3_hyd_g"/>
    <property type="match status" value="1"/>
</dbReference>
<feature type="binding site" evidence="11">
    <location>
        <begin position="82"/>
        <end position="85"/>
    </location>
    <ligand>
        <name>FAD</name>
        <dbReference type="ChEBI" id="CHEBI:57692"/>
    </ligand>
</feature>
<dbReference type="PANTHER" id="PTHR43513:SF3">
    <property type="entry name" value="DIHYDROOROTATE DEHYDROGENASE B (NAD(+)), ELECTRON TRANSFER SUBUNIT-RELATED"/>
    <property type="match status" value="1"/>
</dbReference>
<dbReference type="STRING" id="1247726.MIM_c31680"/>
<dbReference type="GO" id="GO:0006221">
    <property type="term" value="P:pyrimidine nucleotide biosynthetic process"/>
    <property type="evidence" value="ECO:0007669"/>
    <property type="project" value="InterPro"/>
</dbReference>
<accession>W0PHI0</accession>
<evidence type="ECO:0000256" key="9">
    <source>
        <dbReference type="ARBA" id="ARBA00023014"/>
    </source>
</evidence>
<feature type="domain" description="FAD-binding FR-type" evidence="13">
    <location>
        <begin position="29"/>
        <end position="131"/>
    </location>
</feature>
<dbReference type="Proteomes" id="UP000019095">
    <property type="component" value="Chromosome"/>
</dbReference>
<dbReference type="Gene3D" id="2.40.30.10">
    <property type="entry name" value="Translation factors"/>
    <property type="match status" value="1"/>
</dbReference>
<dbReference type="HOGENOM" id="CLU_003827_1_2_4"/>
<feature type="binding site" evidence="11">
    <location>
        <begin position="106"/>
        <end position="107"/>
    </location>
    <ligand>
        <name>FAD</name>
        <dbReference type="ChEBI" id="CHEBI:57692"/>
    </ligand>
</feature>
<organism evidence="14 15">
    <name type="scientific">Advenella mimigardefordensis (strain DSM 17166 / LMG 22922 / DPN7)</name>
    <dbReference type="NCBI Taxonomy" id="1247726"/>
    <lineage>
        <taxon>Bacteria</taxon>
        <taxon>Pseudomonadati</taxon>
        <taxon>Pseudomonadota</taxon>
        <taxon>Betaproteobacteria</taxon>
        <taxon>Burkholderiales</taxon>
        <taxon>Alcaligenaceae</taxon>
    </lineage>
</organism>
<evidence type="ECO:0000256" key="2">
    <source>
        <dbReference type="ARBA" id="ARBA00022448"/>
    </source>
</evidence>
<evidence type="ECO:0000256" key="4">
    <source>
        <dbReference type="ARBA" id="ARBA00022714"/>
    </source>
</evidence>
<keyword evidence="9 12" id="KW-0411">Iron-sulfur</keyword>
<dbReference type="InterPro" id="IPR050353">
    <property type="entry name" value="PyrK_electron_transfer"/>
</dbReference>
<proteinExistence type="inferred from homology"/>
<keyword evidence="5 12" id="KW-0479">Metal-binding</keyword>
<dbReference type="eggNOG" id="COG0543">
    <property type="taxonomic scope" value="Bacteria"/>
</dbReference>
<evidence type="ECO:0000259" key="13">
    <source>
        <dbReference type="PROSITE" id="PS51384"/>
    </source>
</evidence>
<feature type="binding site" evidence="12">
    <location>
        <position position="253"/>
    </location>
    <ligand>
        <name>[2Fe-2S] cluster</name>
        <dbReference type="ChEBI" id="CHEBI:190135"/>
    </ligand>
</feature>
<dbReference type="InterPro" id="IPR017927">
    <property type="entry name" value="FAD-bd_FR_type"/>
</dbReference>
<gene>
    <name evidence="14" type="primary">pyrK</name>
    <name evidence="14" type="ORF">MIM_c31680</name>
</gene>
<evidence type="ECO:0000256" key="7">
    <source>
        <dbReference type="ARBA" id="ARBA00022982"/>
    </source>
</evidence>
<evidence type="ECO:0000313" key="14">
    <source>
        <dbReference type="EMBL" id="AHG65232.1"/>
    </source>
</evidence>
<dbReference type="Pfam" id="PF10418">
    <property type="entry name" value="DHODB_Fe-S_bind"/>
    <property type="match status" value="1"/>
</dbReference>
<evidence type="ECO:0000256" key="12">
    <source>
        <dbReference type="PIRSR" id="PIRSR006816-2"/>
    </source>
</evidence>
<keyword evidence="15" id="KW-1185">Reference proteome</keyword>
<dbReference type="RefSeq" id="WP_025373897.1">
    <property type="nucleotide sequence ID" value="NZ_CP003915.1"/>
</dbReference>
<dbReference type="EMBL" id="CP003915">
    <property type="protein sequence ID" value="AHG65232.1"/>
    <property type="molecule type" value="Genomic_DNA"/>
</dbReference>
<name>W0PHI0_ADVMD</name>
<dbReference type="InterPro" id="IPR037117">
    <property type="entry name" value="Dihydroorotate_DH_ele_sf"/>
</dbReference>
<comment type="cofactor">
    <cofactor evidence="12">
        <name>[2Fe-2S] cluster</name>
        <dbReference type="ChEBI" id="CHEBI:190135"/>
    </cofactor>
    <text evidence="12">Binds 1 [2Fe-2S] cluster per subunit.</text>
</comment>
<evidence type="ECO:0000256" key="3">
    <source>
        <dbReference type="ARBA" id="ARBA00022630"/>
    </source>
</evidence>
<dbReference type="InterPro" id="IPR012165">
    <property type="entry name" value="Cyt_c3_hydrogenase_gsu"/>
</dbReference>
<dbReference type="PATRIC" id="fig|1247726.3.peg.3500"/>
<reference evidence="14 15" key="1">
    <citation type="journal article" date="2014" name="Microbiology">
        <title>Unravelling the complete genome sequence of Advenella mimigardefordensis strain DPN7T and novel insights in the catabolism of the xenobiotic polythioester precursor 3,3'-dithiodipropionate.</title>
        <authorList>
            <person name="Wubbeler J.H."/>
            <person name="Hiessl S."/>
            <person name="Schuldes J."/>
            <person name="Thurmer A."/>
            <person name="Daniel R."/>
            <person name="Steinbuchel A."/>
        </authorList>
    </citation>
    <scope>NUCLEOTIDE SEQUENCE [LARGE SCALE GENOMIC DNA]</scope>
    <source>
        <strain evidence="15">DSM 17166 / LMG 22922 / DPN7</strain>
    </source>
</reference>
<dbReference type="PANTHER" id="PTHR43513">
    <property type="entry name" value="DIHYDROOROTATE DEHYDROGENASE B (NAD(+)), ELECTRON TRANSFER SUBUNIT"/>
    <property type="match status" value="1"/>
</dbReference>
<keyword evidence="6 11" id="KW-0274">FAD</keyword>
<comment type="cofactor">
    <cofactor evidence="10">
        <name>[2Fe-2S] cluster</name>
        <dbReference type="ChEBI" id="CHEBI:190135"/>
    </cofactor>
</comment>
<keyword evidence="7" id="KW-0249">Electron transport</keyword>